<accession>A0ACC3SA21</accession>
<evidence type="ECO:0000313" key="2">
    <source>
        <dbReference type="Proteomes" id="UP001320706"/>
    </source>
</evidence>
<protein>
    <submittedName>
        <fullName evidence="1">Uncharacterized protein</fullName>
    </submittedName>
</protein>
<sequence length="211" mass="23443">MLPRIQVKVSDSVRRNPQGPNDDTAGKEKRSHADRNPTHNGHKRHNNERKKKKRAKQANDNPIPPSSFSPLIHEPSLDSLPMKGEDHLGSASASESEDEEQPRERHEGADRAFIETVRWDGVLSRYDGEGNGAAEGREANDGSPVHVLVALYLDEFTPFQYSVPRRASAWTVSHNTGSVGMAREAAYETGATWTNLLYSMMPGYCRVPDVV</sequence>
<evidence type="ECO:0000313" key="1">
    <source>
        <dbReference type="EMBL" id="KAK8203405.1"/>
    </source>
</evidence>
<dbReference type="Proteomes" id="UP001320706">
    <property type="component" value="Unassembled WGS sequence"/>
</dbReference>
<proteinExistence type="predicted"/>
<organism evidence="1 2">
    <name type="scientific">Zalaria obscura</name>
    <dbReference type="NCBI Taxonomy" id="2024903"/>
    <lineage>
        <taxon>Eukaryota</taxon>
        <taxon>Fungi</taxon>
        <taxon>Dikarya</taxon>
        <taxon>Ascomycota</taxon>
        <taxon>Pezizomycotina</taxon>
        <taxon>Dothideomycetes</taxon>
        <taxon>Dothideomycetidae</taxon>
        <taxon>Dothideales</taxon>
        <taxon>Zalariaceae</taxon>
        <taxon>Zalaria</taxon>
    </lineage>
</organism>
<reference evidence="1" key="1">
    <citation type="submission" date="2024-02" db="EMBL/GenBank/DDBJ databases">
        <title>Metagenome Assembled Genome of Zalaria obscura JY119.</title>
        <authorList>
            <person name="Vighnesh L."/>
            <person name="Jagadeeshwari U."/>
            <person name="Venkata Ramana C."/>
            <person name="Sasikala C."/>
        </authorList>
    </citation>
    <scope>NUCLEOTIDE SEQUENCE</scope>
    <source>
        <strain evidence="1">JY119</strain>
    </source>
</reference>
<keyword evidence="2" id="KW-1185">Reference proteome</keyword>
<comment type="caution">
    <text evidence="1">The sequence shown here is derived from an EMBL/GenBank/DDBJ whole genome shotgun (WGS) entry which is preliminary data.</text>
</comment>
<dbReference type="EMBL" id="JAMKPW020000030">
    <property type="protein sequence ID" value="KAK8203405.1"/>
    <property type="molecule type" value="Genomic_DNA"/>
</dbReference>
<name>A0ACC3SA21_9PEZI</name>
<gene>
    <name evidence="1" type="ORF">M8818_005296</name>
</gene>